<sequence>MFDRIALHTLAADACGLPTDGLVPAANYSRFKYGDGQVSMTFGRALADRFNEIVDPRPGERIFVTSSGYGAVPPAARSLVAPFVARMRSLAPSVQLQPLRVHRLGVSPGDYAAMDLEARAQAVGAKSMHVDPRIDVAGARVVALDDIRVTGTHELAMDGCLNEAGASWIDHLYVIDAHAAAGRPTLESDLNEVAASSVADLLAIADSPRFVPNARLAKRIVSSSAHEQEAFLRGVPVSVRAWLLDAAERDGLAHVPAYATGLRRLRLVSARLDRAAATA</sequence>
<dbReference type="SUPFAM" id="SSF53271">
    <property type="entry name" value="PRTase-like"/>
    <property type="match status" value="1"/>
</dbReference>
<protein>
    <submittedName>
        <fullName evidence="1">Phosphoribosyl transferase-like protein</fullName>
    </submittedName>
</protein>
<keyword evidence="1" id="KW-0808">Transferase</keyword>
<name>A0A3D9UM50_9MICO</name>
<gene>
    <name evidence="1" type="ORF">DFJ65_0454</name>
</gene>
<keyword evidence="2" id="KW-1185">Reference proteome</keyword>
<dbReference type="AlphaFoldDB" id="A0A3D9UM50"/>
<dbReference type="Proteomes" id="UP000256253">
    <property type="component" value="Unassembled WGS sequence"/>
</dbReference>
<reference evidence="1 2" key="1">
    <citation type="submission" date="2018-08" db="EMBL/GenBank/DDBJ databases">
        <title>Sequencing the genomes of 1000 actinobacteria strains.</title>
        <authorList>
            <person name="Klenk H.-P."/>
        </authorList>
    </citation>
    <scope>NUCLEOTIDE SEQUENCE [LARGE SCALE GENOMIC DNA]</scope>
    <source>
        <strain evidence="1 2">DSM 22967</strain>
    </source>
</reference>
<evidence type="ECO:0000313" key="2">
    <source>
        <dbReference type="Proteomes" id="UP000256253"/>
    </source>
</evidence>
<evidence type="ECO:0000313" key="1">
    <source>
        <dbReference type="EMBL" id="REF29503.1"/>
    </source>
</evidence>
<dbReference type="InterPro" id="IPR028944">
    <property type="entry name" value="PRTase_ComF-like"/>
</dbReference>
<comment type="caution">
    <text evidence="1">The sequence shown here is derived from an EMBL/GenBank/DDBJ whole genome shotgun (WGS) entry which is preliminary data.</text>
</comment>
<dbReference type="GO" id="GO:0016740">
    <property type="term" value="F:transferase activity"/>
    <property type="evidence" value="ECO:0007669"/>
    <property type="project" value="UniProtKB-KW"/>
</dbReference>
<dbReference type="RefSeq" id="WP_115921617.1">
    <property type="nucleotide sequence ID" value="NZ_QTUA01000001.1"/>
</dbReference>
<proteinExistence type="predicted"/>
<dbReference type="OrthoDB" id="8420922at2"/>
<dbReference type="InterPro" id="IPR029057">
    <property type="entry name" value="PRTase-like"/>
</dbReference>
<dbReference type="EMBL" id="QTUA01000001">
    <property type="protein sequence ID" value="REF29503.1"/>
    <property type="molecule type" value="Genomic_DNA"/>
</dbReference>
<dbReference type="Pfam" id="PF15610">
    <property type="entry name" value="PRTase_3"/>
    <property type="match status" value="1"/>
</dbReference>
<organism evidence="1 2">
    <name type="scientific">Calidifontibacter indicus</name>
    <dbReference type="NCBI Taxonomy" id="419650"/>
    <lineage>
        <taxon>Bacteria</taxon>
        <taxon>Bacillati</taxon>
        <taxon>Actinomycetota</taxon>
        <taxon>Actinomycetes</taxon>
        <taxon>Micrococcales</taxon>
        <taxon>Dermacoccaceae</taxon>
        <taxon>Calidifontibacter</taxon>
    </lineage>
</organism>
<accession>A0A3D9UM50</accession>